<keyword evidence="2" id="KW-1277">Toxin-antitoxin system</keyword>
<evidence type="ECO:0000256" key="1">
    <source>
        <dbReference type="ARBA" id="ARBA00006226"/>
    </source>
</evidence>
<dbReference type="Pfam" id="PF05016">
    <property type="entry name" value="ParE_toxin"/>
    <property type="match status" value="1"/>
</dbReference>
<dbReference type="InterPro" id="IPR035093">
    <property type="entry name" value="RelE/ParE_toxin_dom_sf"/>
</dbReference>
<reference evidence="4 5" key="1">
    <citation type="submission" date="2019-02" db="EMBL/GenBank/DDBJ databases">
        <title>Deep-cultivation of Planctomycetes and their phenomic and genomic characterization uncovers novel biology.</title>
        <authorList>
            <person name="Wiegand S."/>
            <person name="Jogler M."/>
            <person name="Boedeker C."/>
            <person name="Pinto D."/>
            <person name="Vollmers J."/>
            <person name="Rivas-Marin E."/>
            <person name="Kohn T."/>
            <person name="Peeters S.H."/>
            <person name="Heuer A."/>
            <person name="Rast P."/>
            <person name="Oberbeckmann S."/>
            <person name="Bunk B."/>
            <person name="Jeske O."/>
            <person name="Meyerdierks A."/>
            <person name="Storesund J.E."/>
            <person name="Kallscheuer N."/>
            <person name="Luecker S."/>
            <person name="Lage O.M."/>
            <person name="Pohl T."/>
            <person name="Merkel B.J."/>
            <person name="Hornburger P."/>
            <person name="Mueller R.-W."/>
            <person name="Bruemmer F."/>
            <person name="Labrenz M."/>
            <person name="Spormann A.M."/>
            <person name="Op den Camp H."/>
            <person name="Overmann J."/>
            <person name="Amann R."/>
            <person name="Jetten M.S.M."/>
            <person name="Mascher T."/>
            <person name="Medema M.H."/>
            <person name="Devos D.P."/>
            <person name="Kaster A.-K."/>
            <person name="Ovreas L."/>
            <person name="Rohde M."/>
            <person name="Galperin M.Y."/>
            <person name="Jogler C."/>
        </authorList>
    </citation>
    <scope>NUCLEOTIDE SEQUENCE [LARGE SCALE GENOMIC DNA]</scope>
    <source>
        <strain evidence="4 5">Pan44</strain>
    </source>
</reference>
<dbReference type="InParanoid" id="A0A517SM57"/>
<gene>
    <name evidence="4" type="primary">parE</name>
    <name evidence="4" type="ORF">Pan44_52810</name>
</gene>
<dbReference type="PANTHER" id="PTHR33755:SF9">
    <property type="entry name" value="TOXIN PARE1"/>
    <property type="match status" value="1"/>
</dbReference>
<dbReference type="EMBL" id="CP036271">
    <property type="protein sequence ID" value="QDT57214.1"/>
    <property type="molecule type" value="Genomic_DNA"/>
</dbReference>
<sequence>MRKLLQDRAAERDLIGIATYTYKTWGPRQTDRYLDLLEEGIRRIAQHPEAGEPRDDLLPHYWSVRIEHHVVFYTFTDSEVRIRRVLHEMMDLGRHL</sequence>
<dbReference type="RefSeq" id="WP_145034586.1">
    <property type="nucleotide sequence ID" value="NZ_CP036271.1"/>
</dbReference>
<dbReference type="Gene3D" id="3.30.2310.20">
    <property type="entry name" value="RelE-like"/>
    <property type="match status" value="1"/>
</dbReference>
<protein>
    <recommendedName>
        <fullName evidence="3">Toxin</fullName>
    </recommendedName>
</protein>
<dbReference type="KEGG" id="ccos:Pan44_52810"/>
<organism evidence="4 5">
    <name type="scientific">Caulifigura coniformis</name>
    <dbReference type="NCBI Taxonomy" id="2527983"/>
    <lineage>
        <taxon>Bacteria</taxon>
        <taxon>Pseudomonadati</taxon>
        <taxon>Planctomycetota</taxon>
        <taxon>Planctomycetia</taxon>
        <taxon>Planctomycetales</taxon>
        <taxon>Planctomycetaceae</taxon>
        <taxon>Caulifigura</taxon>
    </lineage>
</organism>
<dbReference type="Proteomes" id="UP000315700">
    <property type="component" value="Chromosome"/>
</dbReference>
<comment type="similarity">
    <text evidence="1 3">Belongs to the RelE toxin family.</text>
</comment>
<evidence type="ECO:0000313" key="5">
    <source>
        <dbReference type="Proteomes" id="UP000315700"/>
    </source>
</evidence>
<dbReference type="OrthoDB" id="282948at2"/>
<dbReference type="PANTHER" id="PTHR33755">
    <property type="entry name" value="TOXIN PARE1-RELATED"/>
    <property type="match status" value="1"/>
</dbReference>
<name>A0A517SM57_9PLAN</name>
<dbReference type="PIRSF" id="PIRSF029218">
    <property type="entry name" value="ParE"/>
    <property type="match status" value="1"/>
</dbReference>
<evidence type="ECO:0000313" key="4">
    <source>
        <dbReference type="EMBL" id="QDT57214.1"/>
    </source>
</evidence>
<accession>A0A517SM57</accession>
<dbReference type="InterPro" id="IPR028344">
    <property type="entry name" value="ParE1/4"/>
</dbReference>
<evidence type="ECO:0000256" key="2">
    <source>
        <dbReference type="ARBA" id="ARBA00022649"/>
    </source>
</evidence>
<evidence type="ECO:0000256" key="3">
    <source>
        <dbReference type="PIRNR" id="PIRNR029218"/>
    </source>
</evidence>
<dbReference type="InterPro" id="IPR007712">
    <property type="entry name" value="RelE/ParE_toxin"/>
</dbReference>
<dbReference type="InterPro" id="IPR051803">
    <property type="entry name" value="TA_system_RelE-like_toxin"/>
</dbReference>
<keyword evidence="5" id="KW-1185">Reference proteome</keyword>
<proteinExistence type="inferred from homology"/>
<dbReference type="AlphaFoldDB" id="A0A517SM57"/>